<evidence type="ECO:0000256" key="12">
    <source>
        <dbReference type="ARBA" id="ARBA00022553"/>
    </source>
</evidence>
<evidence type="ECO:0000256" key="5">
    <source>
        <dbReference type="ARBA" id="ARBA00004496"/>
    </source>
</evidence>
<comment type="function">
    <text evidence="27">Cytosolic metallopeptidase that catalyzes the removal of unsubstituted N-terminal hydrophobic amino acids from various peptides. The presence of Zn(2+) ions is essential for the peptidase activity, and the association with other cofactors can modulate the substrate spectificity of the enzyme. For instance, in the presence of Mn(2+), it displays a specific Cys-Gly hydrolyzing activity of Cys-Gly-S-conjugates. Involved in the metabolism of glutathione and in the degradation of glutathione S-conjugates, which may play a role in the control of the cell redox status.</text>
</comment>
<dbReference type="VEuPathDB" id="VectorBase:GPAI034197"/>
<evidence type="ECO:0000256" key="8">
    <source>
        <dbReference type="ARBA" id="ARBA00012568"/>
    </source>
</evidence>
<dbReference type="PRINTS" id="PR00481">
    <property type="entry name" value="LAMNOPPTDASE"/>
</dbReference>
<evidence type="ECO:0000259" key="30">
    <source>
        <dbReference type="Pfam" id="PF00883"/>
    </source>
</evidence>
<evidence type="ECO:0000256" key="7">
    <source>
        <dbReference type="ARBA" id="ARBA00012565"/>
    </source>
</evidence>
<comment type="similarity">
    <text evidence="6">Belongs to the peptidase M17 family.</text>
</comment>
<evidence type="ECO:0000256" key="25">
    <source>
        <dbReference type="ARBA" id="ARBA00031564"/>
    </source>
</evidence>
<dbReference type="FunFam" id="3.40.220.10:FF:000005">
    <property type="entry name" value="cytosol aminopeptidase"/>
    <property type="match status" value="1"/>
</dbReference>
<dbReference type="Pfam" id="PF00883">
    <property type="entry name" value="Peptidase_M17"/>
    <property type="match status" value="1"/>
</dbReference>
<evidence type="ECO:0000256" key="24">
    <source>
        <dbReference type="ARBA" id="ARBA00030997"/>
    </source>
</evidence>
<dbReference type="EC" id="3.4.11.5" evidence="8"/>
<comment type="subcellular location">
    <subcellularLocation>
        <location evidence="5">Cytoplasm</location>
    </subcellularLocation>
</comment>
<feature type="domain" description="Peptidase M17 leucyl aminopeptidase N-terminal" evidence="31">
    <location>
        <begin position="123"/>
        <end position="261"/>
    </location>
</feature>
<comment type="cofactor">
    <cofactor evidence="3">
        <name>Mn(2+)</name>
        <dbReference type="ChEBI" id="CHEBI:29035"/>
    </cofactor>
</comment>
<accession>A0A1B0A4F6</accession>
<evidence type="ECO:0000256" key="27">
    <source>
        <dbReference type="ARBA" id="ARBA00045966"/>
    </source>
</evidence>
<keyword evidence="33" id="KW-1185">Reference proteome</keyword>
<keyword evidence="18" id="KW-0007">Acetylation</keyword>
<keyword evidence="11" id="KW-0963">Cytoplasm</keyword>
<evidence type="ECO:0000256" key="6">
    <source>
        <dbReference type="ARBA" id="ARBA00009528"/>
    </source>
</evidence>
<feature type="domain" description="Cytosol aminopeptidase" evidence="30">
    <location>
        <begin position="295"/>
        <end position="604"/>
    </location>
</feature>
<comment type="cofactor">
    <cofactor evidence="4">
        <name>Zn(2+)</name>
        <dbReference type="ChEBI" id="CHEBI:29105"/>
    </cofactor>
</comment>
<dbReference type="EC" id="3.4.11.1" evidence="7"/>
<evidence type="ECO:0000256" key="1">
    <source>
        <dbReference type="ARBA" id="ARBA00000135"/>
    </source>
</evidence>
<evidence type="ECO:0000256" key="20">
    <source>
        <dbReference type="ARBA" id="ARBA00023511"/>
    </source>
</evidence>
<evidence type="ECO:0000256" key="19">
    <source>
        <dbReference type="ARBA" id="ARBA00023211"/>
    </source>
</evidence>
<evidence type="ECO:0000256" key="16">
    <source>
        <dbReference type="ARBA" id="ARBA00022833"/>
    </source>
</evidence>
<proteinExistence type="inferred from homology"/>
<dbReference type="Gene3D" id="3.40.220.10">
    <property type="entry name" value="Leucine Aminopeptidase, subunit E, domain 1"/>
    <property type="match status" value="1"/>
</dbReference>
<dbReference type="Gene3D" id="3.40.630.10">
    <property type="entry name" value="Zn peptidases"/>
    <property type="match status" value="1"/>
</dbReference>
<evidence type="ECO:0000256" key="23">
    <source>
        <dbReference type="ARBA" id="ARBA00030930"/>
    </source>
</evidence>
<dbReference type="Proteomes" id="UP000092445">
    <property type="component" value="Unassembled WGS sequence"/>
</dbReference>
<evidence type="ECO:0000256" key="17">
    <source>
        <dbReference type="ARBA" id="ARBA00022842"/>
    </source>
</evidence>
<evidence type="ECO:0000256" key="29">
    <source>
        <dbReference type="ARBA" id="ARBA00049107"/>
    </source>
</evidence>
<dbReference type="SUPFAM" id="SSF52949">
    <property type="entry name" value="Macro domain-like"/>
    <property type="match status" value="1"/>
</dbReference>
<evidence type="ECO:0000256" key="2">
    <source>
        <dbReference type="ARBA" id="ARBA00001585"/>
    </source>
</evidence>
<evidence type="ECO:0000256" key="18">
    <source>
        <dbReference type="ARBA" id="ARBA00022990"/>
    </source>
</evidence>
<evidence type="ECO:0000256" key="14">
    <source>
        <dbReference type="ARBA" id="ARBA00022723"/>
    </source>
</evidence>
<keyword evidence="16" id="KW-0862">Zinc</keyword>
<dbReference type="EnsemblMetazoa" id="GPAI034197-RA">
    <property type="protein sequence ID" value="GPAI034197-PA"/>
    <property type="gene ID" value="GPAI034197"/>
</dbReference>
<reference evidence="33" key="1">
    <citation type="submission" date="2014-03" db="EMBL/GenBank/DDBJ databases">
        <authorList>
            <person name="Aksoy S."/>
            <person name="Warren W."/>
            <person name="Wilson R.K."/>
        </authorList>
    </citation>
    <scope>NUCLEOTIDE SEQUENCE [LARGE SCALE GENOMIC DNA]</scope>
    <source>
        <strain evidence="33">IAEA</strain>
    </source>
</reference>
<dbReference type="InterPro" id="IPR000819">
    <property type="entry name" value="Peptidase_M17_C"/>
</dbReference>
<evidence type="ECO:0000256" key="4">
    <source>
        <dbReference type="ARBA" id="ARBA00001947"/>
    </source>
</evidence>
<evidence type="ECO:0000256" key="22">
    <source>
        <dbReference type="ARBA" id="ARBA00029605"/>
    </source>
</evidence>
<keyword evidence="10" id="KW-0031">Aminopeptidase</keyword>
<evidence type="ECO:0000256" key="21">
    <source>
        <dbReference type="ARBA" id="ARBA00023625"/>
    </source>
</evidence>
<evidence type="ECO:0000259" key="31">
    <source>
        <dbReference type="Pfam" id="PF02789"/>
    </source>
</evidence>
<comment type="catalytic activity">
    <reaction evidence="20">
        <text>an S-substituted L-cysteinylglycine + H2O = an S-substituted L-cysteine + glycine</text>
        <dbReference type="Rhea" id="RHEA:60444"/>
        <dbReference type="ChEBI" id="CHEBI:15377"/>
        <dbReference type="ChEBI" id="CHEBI:57305"/>
        <dbReference type="ChEBI" id="CHEBI:58717"/>
        <dbReference type="ChEBI" id="CHEBI:143103"/>
        <dbReference type="EC" id="3.4.13.23"/>
    </reaction>
    <physiologicalReaction direction="left-to-right" evidence="20">
        <dbReference type="Rhea" id="RHEA:60445"/>
    </physiologicalReaction>
</comment>
<keyword evidence="15" id="KW-0378">Hydrolase</keyword>
<keyword evidence="17" id="KW-0460">Magnesium</keyword>
<reference evidence="32" key="2">
    <citation type="submission" date="2020-05" db="UniProtKB">
        <authorList>
            <consortium name="EnsemblMetazoa"/>
        </authorList>
    </citation>
    <scope>IDENTIFICATION</scope>
    <source>
        <strain evidence="32">IAEA</strain>
    </source>
</reference>
<dbReference type="AlphaFoldDB" id="A0A1B0A4F6"/>
<keyword evidence="19" id="KW-0464">Manganese</keyword>
<dbReference type="GO" id="GO:0030145">
    <property type="term" value="F:manganese ion binding"/>
    <property type="evidence" value="ECO:0007669"/>
    <property type="project" value="InterPro"/>
</dbReference>
<comment type="catalytic activity">
    <reaction evidence="28">
        <text>S-benzyl-L-cysteinylglycine + H2O = S-benzyl-L-cysteine + glycine</text>
        <dbReference type="Rhea" id="RHEA:62568"/>
        <dbReference type="ChEBI" id="CHEBI:15377"/>
        <dbReference type="ChEBI" id="CHEBI:57305"/>
        <dbReference type="ChEBI" id="CHEBI:145802"/>
        <dbReference type="ChEBI" id="CHEBI:145803"/>
    </reaction>
    <physiologicalReaction direction="left-to-right" evidence="28">
        <dbReference type="Rhea" id="RHEA:62569"/>
    </physiologicalReaction>
</comment>
<dbReference type="InterPro" id="IPR011356">
    <property type="entry name" value="Leucine_aapep/pepB"/>
</dbReference>
<evidence type="ECO:0000256" key="15">
    <source>
        <dbReference type="ARBA" id="ARBA00022801"/>
    </source>
</evidence>
<sequence>MLFLDIELPTAVYLFCSRKLRNLLREKIEKKISTFVSVSNEASVSLPYRVVSIIIYNTLYILRKSWFEPHQPIMSQMLRSLNMLRRRTRVFEHVRNYAAQHLNQILQLQHTEICADPPSRALVLGVYADETDKTDSGILTETAWRYNLSRTNGRMIEVLRLSGPMPKRGEARLLFAMEPEKVPYYSAVAVVGLGRECLGYNPYEIIDEQKEAIRRSVARACMQLSMLDTDRIDVESCGHAESAAEGAALGIWAYQELRTPKDRIAVPAIDLYTTKDEICDIEGWRIGLQKAAAQNLTRQLQEMPSNILTPTAFAQNVVEVLCKSGVNVEVKVEGWAESQVMNAFLSVGKASCEPPIFLELSYYGTTPEERPIVLVGQGITYDCGGLCLKPYEKLKVMRGDMTGAAVVVAACRAIASLRLPVNIRGLIPLCENVMGCNSFRSGDTVKCMNGKHIKLERTDYEDILVLADALLYAQNFCPKCIVDIGTTSWCLNHTLGEAACAIFTNSEILWQQIKHASMHTGDRVWRMPLWNYYSTQVTSGMSTDIQNYGTGTGAKPCKCAAFLKEFVPCGQWMHIDATNVMTTRGNTFEYLREGMAGRPTRTLIEFIAQTICKDTAPKYPKRQN</sequence>
<comment type="catalytic activity">
    <reaction evidence="1">
        <text>Release of an N-terminal amino acid, Xaa-|-Yaa-, in which Xaa is preferably Leu, but may be other amino acids including Pro although not Arg or Lys, and Yaa may be Pro. Amino acid amides and methyl esters are also readily hydrolyzed, but rates on arylamides are exceedingly low.</text>
        <dbReference type="EC" id="3.4.11.1"/>
    </reaction>
</comment>
<keyword evidence="13" id="KW-0645">Protease</keyword>
<evidence type="ECO:0000256" key="28">
    <source>
        <dbReference type="ARBA" id="ARBA00047881"/>
    </source>
</evidence>
<name>A0A1B0A4F6_GLOPL</name>
<dbReference type="STRING" id="7398.A0A1B0A4F6"/>
<comment type="catalytic activity">
    <reaction evidence="29">
        <text>L-cysteinylglycine + H2O = L-cysteine + glycine</text>
        <dbReference type="Rhea" id="RHEA:28783"/>
        <dbReference type="ChEBI" id="CHEBI:15377"/>
        <dbReference type="ChEBI" id="CHEBI:35235"/>
        <dbReference type="ChEBI" id="CHEBI:57305"/>
        <dbReference type="ChEBI" id="CHEBI:61694"/>
    </reaction>
    <physiologicalReaction direction="left-to-right" evidence="29">
        <dbReference type="Rhea" id="RHEA:28784"/>
    </physiologicalReaction>
</comment>
<dbReference type="SUPFAM" id="SSF53187">
    <property type="entry name" value="Zn-dependent exopeptidases"/>
    <property type="match status" value="1"/>
</dbReference>
<dbReference type="GO" id="GO:0070006">
    <property type="term" value="F:metalloaminopeptidase activity"/>
    <property type="evidence" value="ECO:0007669"/>
    <property type="project" value="InterPro"/>
</dbReference>
<comment type="catalytic activity">
    <reaction evidence="2">
        <text>Release of N-terminal proline from a peptide.</text>
        <dbReference type="EC" id="3.4.11.5"/>
    </reaction>
</comment>
<evidence type="ECO:0000313" key="33">
    <source>
        <dbReference type="Proteomes" id="UP000092445"/>
    </source>
</evidence>
<dbReference type="InterPro" id="IPR043472">
    <property type="entry name" value="Macro_dom-like"/>
</dbReference>
<evidence type="ECO:0000256" key="10">
    <source>
        <dbReference type="ARBA" id="ARBA00022438"/>
    </source>
</evidence>
<organism evidence="32 33">
    <name type="scientific">Glossina pallidipes</name>
    <name type="common">Tsetse fly</name>
    <dbReference type="NCBI Taxonomy" id="7398"/>
    <lineage>
        <taxon>Eukaryota</taxon>
        <taxon>Metazoa</taxon>
        <taxon>Ecdysozoa</taxon>
        <taxon>Arthropoda</taxon>
        <taxon>Hexapoda</taxon>
        <taxon>Insecta</taxon>
        <taxon>Pterygota</taxon>
        <taxon>Neoptera</taxon>
        <taxon>Endopterygota</taxon>
        <taxon>Diptera</taxon>
        <taxon>Brachycera</taxon>
        <taxon>Muscomorpha</taxon>
        <taxon>Hippoboscoidea</taxon>
        <taxon>Glossinidae</taxon>
        <taxon>Glossina</taxon>
    </lineage>
</organism>
<evidence type="ECO:0000313" key="32">
    <source>
        <dbReference type="EnsemblMetazoa" id="GPAI034197-PA"/>
    </source>
</evidence>
<protein>
    <recommendedName>
        <fullName evidence="9">Cytosol aminopeptidase</fullName>
        <ecNumber evidence="7">3.4.11.1</ecNumber>
        <ecNumber evidence="8">3.4.11.5</ecNumber>
        <ecNumber evidence="21">3.4.13.23</ecNumber>
    </recommendedName>
    <alternativeName>
        <fullName evidence="24">Cysteinylglycine-S-conjugate dipeptidase</fullName>
    </alternativeName>
    <alternativeName>
        <fullName evidence="25">Leucine aminopeptidase 3</fullName>
    </alternativeName>
    <alternativeName>
        <fullName evidence="26">Leucyl aminopeptidase</fullName>
    </alternativeName>
    <alternativeName>
        <fullName evidence="23">Proline aminopeptidase</fullName>
    </alternativeName>
    <alternativeName>
        <fullName evidence="22">Prolyl aminopeptidase</fullName>
    </alternativeName>
</protein>
<dbReference type="Pfam" id="PF02789">
    <property type="entry name" value="Peptidase_M17_N"/>
    <property type="match status" value="1"/>
</dbReference>
<dbReference type="GO" id="GO:0005737">
    <property type="term" value="C:cytoplasm"/>
    <property type="evidence" value="ECO:0007669"/>
    <property type="project" value="UniProtKB-SubCell"/>
</dbReference>
<dbReference type="PANTHER" id="PTHR11963:SF25">
    <property type="entry name" value="CYTOSOL AMINOPEPTIDASE"/>
    <property type="match status" value="1"/>
</dbReference>
<dbReference type="PANTHER" id="PTHR11963">
    <property type="entry name" value="LEUCINE AMINOPEPTIDASE-RELATED"/>
    <property type="match status" value="1"/>
</dbReference>
<evidence type="ECO:0000256" key="3">
    <source>
        <dbReference type="ARBA" id="ARBA00001936"/>
    </source>
</evidence>
<dbReference type="FunFam" id="3.40.630.10:FF:000031">
    <property type="entry name" value="cytosol aminopeptidase"/>
    <property type="match status" value="1"/>
</dbReference>
<evidence type="ECO:0000256" key="9">
    <source>
        <dbReference type="ARBA" id="ARBA00014190"/>
    </source>
</evidence>
<dbReference type="InterPro" id="IPR008283">
    <property type="entry name" value="Peptidase_M17_N"/>
</dbReference>
<evidence type="ECO:0000256" key="11">
    <source>
        <dbReference type="ARBA" id="ARBA00022490"/>
    </source>
</evidence>
<keyword evidence="14" id="KW-0479">Metal-binding</keyword>
<keyword evidence="12" id="KW-0597">Phosphoprotein</keyword>
<dbReference type="EC" id="3.4.13.23" evidence="21"/>
<evidence type="ECO:0000256" key="26">
    <source>
        <dbReference type="ARBA" id="ARBA00033172"/>
    </source>
</evidence>
<evidence type="ECO:0000256" key="13">
    <source>
        <dbReference type="ARBA" id="ARBA00022670"/>
    </source>
</evidence>
<dbReference type="GO" id="GO:0006508">
    <property type="term" value="P:proteolysis"/>
    <property type="evidence" value="ECO:0007669"/>
    <property type="project" value="UniProtKB-KW"/>
</dbReference>